<organism evidence="1 2">
    <name type="scientific">Lentilactobacillus hilgardii</name>
    <name type="common">Lactobacillus hilgardii</name>
    <dbReference type="NCBI Taxonomy" id="1588"/>
    <lineage>
        <taxon>Bacteria</taxon>
        <taxon>Bacillati</taxon>
        <taxon>Bacillota</taxon>
        <taxon>Bacilli</taxon>
        <taxon>Lactobacillales</taxon>
        <taxon>Lactobacillaceae</taxon>
        <taxon>Lentilactobacillus</taxon>
    </lineage>
</organism>
<evidence type="ECO:0000313" key="1">
    <source>
        <dbReference type="EMBL" id="QHB53162.1"/>
    </source>
</evidence>
<dbReference type="SMR" id="A0A6P1EBI8"/>
<protein>
    <recommendedName>
        <fullName evidence="3">DUF1492 domain-containing protein</fullName>
    </recommendedName>
</protein>
<dbReference type="AlphaFoldDB" id="A0A6P1EBI8"/>
<gene>
    <name evidence="1" type="ORF">GQR93_13670</name>
</gene>
<dbReference type="InterPro" id="IPR006523">
    <property type="entry name" value="RinA"/>
</dbReference>
<name>A0A6P1EBI8_LENHI</name>
<evidence type="ECO:0008006" key="3">
    <source>
        <dbReference type="Google" id="ProtNLM"/>
    </source>
</evidence>
<proteinExistence type="predicted"/>
<dbReference type="NCBIfam" id="TIGR01636">
    <property type="entry name" value="phage_rinA"/>
    <property type="match status" value="1"/>
</dbReference>
<dbReference type="GeneID" id="69059424"/>
<dbReference type="Proteomes" id="UP000465035">
    <property type="component" value="Chromosome"/>
</dbReference>
<sequence length="115" mass="13464">MMKKISAKQQRAIDALKHDSDNQLLIQKLQWESTNTDHGDQIENNPQLRDLIYTHEVIKHCLANTSAPTRAIITDMYLHQSDLNTEGIAQKLHMTRRTLYNRRKKFLDELIRLLG</sequence>
<evidence type="ECO:0000313" key="2">
    <source>
        <dbReference type="Proteomes" id="UP000465035"/>
    </source>
</evidence>
<reference evidence="1 2" key="1">
    <citation type="submission" date="2019-12" db="EMBL/GenBank/DDBJ databases">
        <title>Lactobacillus hilgardii FLUB.</title>
        <authorList>
            <person name="Gustaw K."/>
        </authorList>
    </citation>
    <scope>NUCLEOTIDE SEQUENCE [LARGE SCALE GENOMIC DNA]</scope>
    <source>
        <strain evidence="1 2">FLUB</strain>
    </source>
</reference>
<dbReference type="RefSeq" id="WP_003550634.1">
    <property type="nucleotide sequence ID" value="NZ_CP047121.1"/>
</dbReference>
<accession>A0A6P1EBI8</accession>
<dbReference type="EMBL" id="CP047121">
    <property type="protein sequence ID" value="QHB53162.1"/>
    <property type="molecule type" value="Genomic_DNA"/>
</dbReference>